<dbReference type="Gene3D" id="3.10.100.10">
    <property type="entry name" value="Mannose-Binding Protein A, subunit A"/>
    <property type="match status" value="3"/>
</dbReference>
<dbReference type="Proteomes" id="UP000327044">
    <property type="component" value="Unassembled WGS sequence"/>
</dbReference>
<evidence type="ECO:0000313" key="2">
    <source>
        <dbReference type="EMBL" id="KAB0802006.1"/>
    </source>
</evidence>
<dbReference type="PROSITE" id="PS50041">
    <property type="entry name" value="C_TYPE_LECTIN_2"/>
    <property type="match status" value="3"/>
</dbReference>
<dbReference type="InterPro" id="IPR001304">
    <property type="entry name" value="C-type_lectin-like"/>
</dbReference>
<dbReference type="PANTHER" id="PTHR45710:SF36">
    <property type="entry name" value="C-TYPE LECTIN DOMAIN-CONTAINING PROTEIN"/>
    <property type="match status" value="1"/>
</dbReference>
<dbReference type="InParanoid" id="A0A5N4AXF8"/>
<name>A0A5N4AXF8_PHOPY</name>
<dbReference type="InterPro" id="IPR016186">
    <property type="entry name" value="C-type_lectin-like/link_sf"/>
</dbReference>
<dbReference type="InterPro" id="IPR050828">
    <property type="entry name" value="C-type_lectin/matrix_domain"/>
</dbReference>
<comment type="caution">
    <text evidence="2">The sequence shown here is derived from an EMBL/GenBank/DDBJ whole genome shotgun (WGS) entry which is preliminary data.</text>
</comment>
<protein>
    <recommendedName>
        <fullName evidence="1">C-type lectin domain-containing protein</fullName>
    </recommendedName>
</protein>
<organism evidence="2 3">
    <name type="scientific">Photinus pyralis</name>
    <name type="common">Common eastern firefly</name>
    <name type="synonym">Lampyris pyralis</name>
    <dbReference type="NCBI Taxonomy" id="7054"/>
    <lineage>
        <taxon>Eukaryota</taxon>
        <taxon>Metazoa</taxon>
        <taxon>Ecdysozoa</taxon>
        <taxon>Arthropoda</taxon>
        <taxon>Hexapoda</taxon>
        <taxon>Insecta</taxon>
        <taxon>Pterygota</taxon>
        <taxon>Neoptera</taxon>
        <taxon>Endopterygota</taxon>
        <taxon>Coleoptera</taxon>
        <taxon>Polyphaga</taxon>
        <taxon>Elateriformia</taxon>
        <taxon>Elateroidea</taxon>
        <taxon>Lampyridae</taxon>
        <taxon>Lampyrinae</taxon>
        <taxon>Photinus</taxon>
    </lineage>
</organism>
<feature type="domain" description="C-type lectin" evidence="1">
    <location>
        <begin position="26"/>
        <end position="151"/>
    </location>
</feature>
<dbReference type="CDD" id="cd00037">
    <property type="entry name" value="CLECT"/>
    <property type="match status" value="2"/>
</dbReference>
<evidence type="ECO:0000313" key="3">
    <source>
        <dbReference type="Proteomes" id="UP000327044"/>
    </source>
</evidence>
<dbReference type="AlphaFoldDB" id="A0A5N4AXF8"/>
<proteinExistence type="predicted"/>
<reference evidence="2 3" key="1">
    <citation type="journal article" date="2018" name="Elife">
        <title>Firefly genomes illuminate parallel origins of bioluminescence in beetles.</title>
        <authorList>
            <person name="Fallon T.R."/>
            <person name="Lower S.E."/>
            <person name="Chang C.H."/>
            <person name="Bessho-Uehara M."/>
            <person name="Martin G.J."/>
            <person name="Bewick A.J."/>
            <person name="Behringer M."/>
            <person name="Debat H.J."/>
            <person name="Wong I."/>
            <person name="Day J.C."/>
            <person name="Suvorov A."/>
            <person name="Silva C.J."/>
            <person name="Stanger-Hall K.F."/>
            <person name="Hall D.W."/>
            <person name="Schmitz R.J."/>
            <person name="Nelson D.R."/>
            <person name="Lewis S.M."/>
            <person name="Shigenobu S."/>
            <person name="Bybee S.M."/>
            <person name="Larracuente A.M."/>
            <person name="Oba Y."/>
            <person name="Weng J.K."/>
        </authorList>
    </citation>
    <scope>NUCLEOTIDE SEQUENCE [LARGE SCALE GENOMIC DNA]</scope>
    <source>
        <strain evidence="2">1611_PpyrPB1</strain>
        <tissue evidence="2">Whole body</tissue>
    </source>
</reference>
<dbReference type="PANTHER" id="PTHR45710">
    <property type="entry name" value="C-TYPE LECTIN DOMAIN-CONTAINING PROTEIN 180"/>
    <property type="match status" value="1"/>
</dbReference>
<evidence type="ECO:0000259" key="1">
    <source>
        <dbReference type="PROSITE" id="PS50041"/>
    </source>
</evidence>
<gene>
    <name evidence="2" type="ORF">PPYR_04192</name>
</gene>
<dbReference type="SUPFAM" id="SSF56436">
    <property type="entry name" value="C-type lectin-like"/>
    <property type="match status" value="3"/>
</dbReference>
<feature type="domain" description="C-type lectin" evidence="1">
    <location>
        <begin position="170"/>
        <end position="296"/>
    </location>
</feature>
<dbReference type="Pfam" id="PF00059">
    <property type="entry name" value="Lectin_C"/>
    <property type="match status" value="3"/>
</dbReference>
<keyword evidence="3" id="KW-1185">Reference proteome</keyword>
<dbReference type="InterPro" id="IPR016187">
    <property type="entry name" value="CTDL_fold"/>
</dbReference>
<feature type="domain" description="C-type lectin" evidence="1">
    <location>
        <begin position="310"/>
        <end position="436"/>
    </location>
</feature>
<dbReference type="EMBL" id="VVIM01000002">
    <property type="protein sequence ID" value="KAB0802006.1"/>
    <property type="molecule type" value="Genomic_DNA"/>
</dbReference>
<sequence length="462" mass="54811">MKFRLSSADDCMEFDWEDTKELSFVYLNKEYLILEYRVNWDEALIICQTFENGSLAIIRDLEVRTFLARCLEETAPNADTYWIGAERRKNAEHFFWIDNGEQFVDNNCFILRGTDYIRPQGRECLCFSRRNHNDGLYFNLDCKLKRALICERPFENKYDGSMTTAEWIIVNDYKYGIFYDRKSWSQAVRACQKYYNGELATFRNTNETGILGKYLLIGRPSLENAWIGGRYTESGWRFISDDVIIPDHKDSVTHFPPWFLNQTRQRGGCLVLDRHLANEAVFVETRCSRRMSYICSKKIVQTPEKVYHTFNNVEYTIYYIKQSWDEAYETCLAHNTTLVKVTLEVIHALVHMMGEMDYEIYHVWIGGRLNEDGTNFEWVEDNEIIKKQSEGIDWYPPWYDTEFDLKYPCLNMDRENHNRPMFYGADCGHAQEFICERKHTKVHASFGVMDDDDFQEIEGRMF</sequence>
<accession>A0A5N4AXF8</accession>
<dbReference type="SMART" id="SM00034">
    <property type="entry name" value="CLECT"/>
    <property type="match status" value="3"/>
</dbReference>